<feature type="transmembrane region" description="Helical" evidence="5">
    <location>
        <begin position="172"/>
        <end position="198"/>
    </location>
</feature>
<organism evidence="6 7">
    <name type="scientific">candidate division WOR-1 bacterium DG_54_3</name>
    <dbReference type="NCBI Taxonomy" id="1703775"/>
    <lineage>
        <taxon>Bacteria</taxon>
        <taxon>Bacillati</taxon>
        <taxon>Saganbacteria</taxon>
    </lineage>
</organism>
<comment type="caution">
    <text evidence="6">The sequence shown here is derived from an EMBL/GenBank/DDBJ whole genome shotgun (WGS) entry which is preliminary data.</text>
</comment>
<comment type="subcellular location">
    <subcellularLocation>
        <location evidence="1">Membrane</location>
        <topology evidence="1">Multi-pass membrane protein</topology>
    </subcellularLocation>
</comment>
<dbReference type="Pfam" id="PF01040">
    <property type="entry name" value="UbiA"/>
    <property type="match status" value="1"/>
</dbReference>
<dbReference type="Proteomes" id="UP000051861">
    <property type="component" value="Unassembled WGS sequence"/>
</dbReference>
<evidence type="ECO:0000256" key="2">
    <source>
        <dbReference type="ARBA" id="ARBA00022692"/>
    </source>
</evidence>
<dbReference type="Gene3D" id="1.10.357.140">
    <property type="entry name" value="UbiA prenyltransferase"/>
    <property type="match status" value="1"/>
</dbReference>
<dbReference type="GO" id="GO:0016020">
    <property type="term" value="C:membrane"/>
    <property type="evidence" value="ECO:0007669"/>
    <property type="project" value="UniProtKB-SubCell"/>
</dbReference>
<dbReference type="GO" id="GO:0016765">
    <property type="term" value="F:transferase activity, transferring alkyl or aryl (other than methyl) groups"/>
    <property type="evidence" value="ECO:0007669"/>
    <property type="project" value="InterPro"/>
</dbReference>
<dbReference type="InterPro" id="IPR050475">
    <property type="entry name" value="Prenyltransferase_related"/>
</dbReference>
<accession>A0A0S7Y3G2</accession>
<dbReference type="EMBL" id="LIZX01000027">
    <property type="protein sequence ID" value="KPJ69298.1"/>
    <property type="molecule type" value="Genomic_DNA"/>
</dbReference>
<evidence type="ECO:0000256" key="3">
    <source>
        <dbReference type="ARBA" id="ARBA00022989"/>
    </source>
</evidence>
<keyword evidence="3 5" id="KW-1133">Transmembrane helix</keyword>
<evidence type="ECO:0000256" key="4">
    <source>
        <dbReference type="ARBA" id="ARBA00023136"/>
    </source>
</evidence>
<evidence type="ECO:0008006" key="8">
    <source>
        <dbReference type="Google" id="ProtNLM"/>
    </source>
</evidence>
<feature type="transmembrane region" description="Helical" evidence="5">
    <location>
        <begin position="218"/>
        <end position="241"/>
    </location>
</feature>
<feature type="transmembrane region" description="Helical" evidence="5">
    <location>
        <begin position="246"/>
        <end position="268"/>
    </location>
</feature>
<dbReference type="InterPro" id="IPR044878">
    <property type="entry name" value="UbiA_sf"/>
</dbReference>
<feature type="transmembrane region" description="Helical" evidence="5">
    <location>
        <begin position="94"/>
        <end position="123"/>
    </location>
</feature>
<dbReference type="AlphaFoldDB" id="A0A0S7Y3G2"/>
<feature type="transmembrane region" description="Helical" evidence="5">
    <location>
        <begin position="288"/>
        <end position="314"/>
    </location>
</feature>
<dbReference type="CDD" id="cd13956">
    <property type="entry name" value="PT_UbiA"/>
    <property type="match status" value="1"/>
</dbReference>
<dbReference type="InterPro" id="IPR000537">
    <property type="entry name" value="UbiA_prenyltransferase"/>
</dbReference>
<evidence type="ECO:0000256" key="1">
    <source>
        <dbReference type="ARBA" id="ARBA00004141"/>
    </source>
</evidence>
<sequence length="327" mass="36959">MAIQQYANLLSFAFWKAFWLTMRPYLTFVSGAAGLVGLAFVERIEAVKFAFAFIPLFLSYGFGQALTDCFQMDTDAISSPYRPLVRGIISRKQVLMVSLTGLALGVSIMTYLNPAVLIIGILAVIGLLTYTKFKRFWWGGPPWNSWVVALLPVMAILVGREHRFGKIISLEFSTSLPFISAVMAIFFAYGNFVVMGYLKDISADRKTGYRTFAVVFGWRPTAIYSDIIAFLAASFTCLVLISRVRFVIFGVVFFIIALAINLYAQIRIHQIRDENKAHGPIANVVRAFILYCAAIIVSLKPYWVIFLGIFYLFFEITLKFRPEERQV</sequence>
<feature type="transmembrane region" description="Helical" evidence="5">
    <location>
        <begin position="143"/>
        <end position="160"/>
    </location>
</feature>
<reference evidence="6 7" key="1">
    <citation type="journal article" date="2015" name="Microbiome">
        <title>Genomic resolution of linkages in carbon, nitrogen, and sulfur cycling among widespread estuary sediment bacteria.</title>
        <authorList>
            <person name="Baker B.J."/>
            <person name="Lazar C.S."/>
            <person name="Teske A.P."/>
            <person name="Dick G.J."/>
        </authorList>
    </citation>
    <scope>NUCLEOTIDE SEQUENCE [LARGE SCALE GENOMIC DNA]</scope>
    <source>
        <strain evidence="6">DG_54_3</strain>
    </source>
</reference>
<gene>
    <name evidence="6" type="ORF">AMJ44_04155</name>
</gene>
<dbReference type="PANTHER" id="PTHR42723">
    <property type="entry name" value="CHLOROPHYLL SYNTHASE"/>
    <property type="match status" value="1"/>
</dbReference>
<evidence type="ECO:0000313" key="7">
    <source>
        <dbReference type="Proteomes" id="UP000051861"/>
    </source>
</evidence>
<feature type="transmembrane region" description="Helical" evidence="5">
    <location>
        <begin position="22"/>
        <end position="41"/>
    </location>
</feature>
<proteinExistence type="predicted"/>
<keyword evidence="4 5" id="KW-0472">Membrane</keyword>
<evidence type="ECO:0000256" key="5">
    <source>
        <dbReference type="SAM" id="Phobius"/>
    </source>
</evidence>
<protein>
    <recommendedName>
        <fullName evidence="8">Ubiquinone biosynthesis protein UbiA</fullName>
    </recommendedName>
</protein>
<evidence type="ECO:0000313" key="6">
    <source>
        <dbReference type="EMBL" id="KPJ69298.1"/>
    </source>
</evidence>
<name>A0A0S7Y3G2_UNCSA</name>
<keyword evidence="2 5" id="KW-0812">Transmembrane</keyword>
<dbReference type="PANTHER" id="PTHR42723:SF1">
    <property type="entry name" value="CHLOROPHYLL SYNTHASE, CHLOROPLASTIC"/>
    <property type="match status" value="1"/>
</dbReference>